<reference evidence="2 3" key="1">
    <citation type="submission" date="2018-06" db="EMBL/GenBank/DDBJ databases">
        <authorList>
            <consortium name="Pathogen Informatics"/>
            <person name="Doyle S."/>
        </authorList>
    </citation>
    <scope>NUCLEOTIDE SEQUENCE [LARGE SCALE GENOMIC DNA]</scope>
    <source>
        <strain evidence="2 3">NCTC13315</strain>
    </source>
</reference>
<proteinExistence type="predicted"/>
<dbReference type="AlphaFoldDB" id="A0A378I2B0"/>
<dbReference type="PANTHER" id="PTHR32303:SF10">
    <property type="entry name" value="OUTER MEMBRANE PROTEIN ASSEMBLY FACTOR BAMB"/>
    <property type="match status" value="1"/>
</dbReference>
<gene>
    <name evidence="2" type="ORF">NCTC13315_01404</name>
</gene>
<accession>A0A378I2B0</accession>
<organism evidence="2 3">
    <name type="scientific">Legionella beliardensis</name>
    <dbReference type="NCBI Taxonomy" id="91822"/>
    <lineage>
        <taxon>Bacteria</taxon>
        <taxon>Pseudomonadati</taxon>
        <taxon>Pseudomonadota</taxon>
        <taxon>Gammaproteobacteria</taxon>
        <taxon>Legionellales</taxon>
        <taxon>Legionellaceae</taxon>
        <taxon>Legionella</taxon>
    </lineage>
</organism>
<keyword evidence="3" id="KW-1185">Reference proteome</keyword>
<keyword evidence="2" id="KW-0472">Membrane</keyword>
<feature type="signal peptide" evidence="1">
    <location>
        <begin position="1"/>
        <end position="22"/>
    </location>
</feature>
<evidence type="ECO:0000256" key="1">
    <source>
        <dbReference type="SAM" id="SignalP"/>
    </source>
</evidence>
<feature type="chain" id="PRO_5016962203" evidence="1">
    <location>
        <begin position="23"/>
        <end position="789"/>
    </location>
</feature>
<keyword evidence="2" id="KW-0812">Transmembrane</keyword>
<dbReference type="Gene3D" id="2.130.10.10">
    <property type="entry name" value="YVTN repeat-like/Quinoprotein amine dehydrogenase"/>
    <property type="match status" value="1"/>
</dbReference>
<dbReference type="Proteomes" id="UP000254968">
    <property type="component" value="Unassembled WGS sequence"/>
</dbReference>
<sequence>MKKLKPLYLLMGMNFITPVAQAATPLWTFTLTQGSESVQTVPENITSQVSYLVKNQSKRSKILVLRPRKGLVQATYCQLAPKGSIGDSCVLTLNIIGNLLPKGGLNGGPTLCQANIDGSPNPLQCYQPSLADRLHITKVAKLEDWPSWGQNTNNNHHNPNSGIAIDNISKISQLCKIDYTQGLTGAQAMSYSTSAKPILINDTIYWTGFAGKLGAHKLIRDNQGNFIGCNQLWVQDVSNLLGLDVSGYTPSVRSSPGYYRRMNGRGTLLYTAIDSIFSLPFPLWFSTPPVAFALDANTGQKLWQIELASQSAIEPGGDAIAPSTTSSPRIYKNTAYIGLASLNNALDTVPLTFRGHMIALNLGGQGSSPDMPSIKWVQYTVPPRPSNYELGSWFAGGGVWASAPSIVPELNLVIFGSGQLYNYPDFTARCMERPLPITTSSFSTTKQGETGKGAQDCLIAAQKRLKALGISQPLATNSIIALNMSNGKYVWHVPTAGIDGWQSACGLGEQQPCNIPVPGPDWDISGSSPIVANLSSLGKVIISHNKGGEIFWIKASNGKLIRRADVCVGSTIGGIHWGLSFDPVSETIYAACSAGGIAPSFGGSVNFLSILANGRKTCMTGYLNAIDANTGQLKWQSAPASSEIIDVNTPDCPDQIYATDARFKYGLNFDIVIKNNVFNVPVNIMPNNSGIPLANQQKARSNGVPANANGIVYWPVYYGTVYALDGRTGAFLNQMNCDQGAMYSAGPSVAKGLVMFGCGYGFLNPDDVGRSIMVYGLPKIVTTETNSNG</sequence>
<dbReference type="PANTHER" id="PTHR32303">
    <property type="entry name" value="QUINOPROTEIN ALCOHOL DEHYDROGENASE (CYTOCHROME C)"/>
    <property type="match status" value="1"/>
</dbReference>
<name>A0A378I2B0_9GAMM</name>
<dbReference type="RefSeq" id="WP_115302582.1">
    <property type="nucleotide sequence ID" value="NZ_CAAAHO010000001.1"/>
</dbReference>
<keyword evidence="1" id="KW-0732">Signal</keyword>
<dbReference type="InterPro" id="IPR015943">
    <property type="entry name" value="WD40/YVTN_repeat-like_dom_sf"/>
</dbReference>
<dbReference type="Gene3D" id="2.140.10.10">
    <property type="entry name" value="Quinoprotein alcohol dehydrogenase-like superfamily"/>
    <property type="match status" value="2"/>
</dbReference>
<dbReference type="SUPFAM" id="SSF50998">
    <property type="entry name" value="Quinoprotein alcohol dehydrogenase-like"/>
    <property type="match status" value="2"/>
</dbReference>
<protein>
    <submittedName>
        <fullName evidence="2">Transmembrane protein (Fibronectin III domain and Gp5 C-terminal repeat)</fullName>
    </submittedName>
</protein>
<dbReference type="EMBL" id="UGNV01000001">
    <property type="protein sequence ID" value="STX28870.1"/>
    <property type="molecule type" value="Genomic_DNA"/>
</dbReference>
<evidence type="ECO:0000313" key="2">
    <source>
        <dbReference type="EMBL" id="STX28870.1"/>
    </source>
</evidence>
<evidence type="ECO:0000313" key="3">
    <source>
        <dbReference type="Proteomes" id="UP000254968"/>
    </source>
</evidence>
<dbReference type="InterPro" id="IPR011047">
    <property type="entry name" value="Quinoprotein_ADH-like_sf"/>
</dbReference>
<dbReference type="OrthoDB" id="5651170at2"/>